<feature type="compositionally biased region" description="Basic and acidic residues" evidence="1">
    <location>
        <begin position="58"/>
        <end position="76"/>
    </location>
</feature>
<keyword evidence="3" id="KW-1185">Reference proteome</keyword>
<evidence type="ECO:0000313" key="2">
    <source>
        <dbReference type="EMBL" id="MDL0433971.1"/>
    </source>
</evidence>
<proteinExistence type="predicted"/>
<accession>A0ABT7IIJ4</accession>
<dbReference type="RefSeq" id="WP_285394045.1">
    <property type="nucleotide sequence ID" value="NZ_JASSVS010000028.1"/>
</dbReference>
<gene>
    <name evidence="2" type="ORF">QPM17_22785</name>
</gene>
<feature type="region of interest" description="Disordered" evidence="1">
    <location>
        <begin position="55"/>
        <end position="93"/>
    </location>
</feature>
<protein>
    <submittedName>
        <fullName evidence="2">Uncharacterized protein</fullName>
    </submittedName>
</protein>
<name>A0ABT7IIJ4_9GAMM</name>
<comment type="caution">
    <text evidence="2">The sequence shown here is derived from an EMBL/GenBank/DDBJ whole genome shotgun (WGS) entry which is preliminary data.</text>
</comment>
<dbReference type="EMBL" id="JASSVS010000028">
    <property type="protein sequence ID" value="MDL0433971.1"/>
    <property type="molecule type" value="Genomic_DNA"/>
</dbReference>
<sequence length="93" mass="10330">MANPDIGTIACPIEKGCVGKVRQYSKGSRKYYYACKHGMITPNLEAGQAWVAANMKPLDPEEQPKPEAKPEPEKTPKPKAKNWLSSLLEDDDE</sequence>
<evidence type="ECO:0000256" key="1">
    <source>
        <dbReference type="SAM" id="MobiDB-lite"/>
    </source>
</evidence>
<organism evidence="2 3">
    <name type="scientific">Marinobacter azerbaijanicus</name>
    <dbReference type="NCBI Taxonomy" id="3050455"/>
    <lineage>
        <taxon>Bacteria</taxon>
        <taxon>Pseudomonadati</taxon>
        <taxon>Pseudomonadota</taxon>
        <taxon>Gammaproteobacteria</taxon>
        <taxon>Pseudomonadales</taxon>
        <taxon>Marinobacteraceae</taxon>
        <taxon>Marinobacter</taxon>
    </lineage>
</organism>
<evidence type="ECO:0000313" key="3">
    <source>
        <dbReference type="Proteomes" id="UP001227964"/>
    </source>
</evidence>
<dbReference type="Proteomes" id="UP001227964">
    <property type="component" value="Unassembled WGS sequence"/>
</dbReference>
<reference evidence="2 3" key="1">
    <citation type="submission" date="2023-06" db="EMBL/GenBank/DDBJ databases">
        <title>Marinobacter azerbaijanicus a moderately halophilic, isolated from Urmia Lake in Azerbaijan region of Iran.</title>
        <authorList>
            <person name="Sanchez-Porro C."/>
            <person name="Aghdam E.M."/>
            <person name="Saheb S.M."/>
            <person name="Tarhriz V."/>
            <person name="Kazemi E."/>
            <person name="Ammozegar M.A."/>
            <person name="Ventosa A."/>
            <person name="Hejazi M.S."/>
        </authorList>
    </citation>
    <scope>NUCLEOTIDE SEQUENCE [LARGE SCALE GENOMIC DNA]</scope>
    <source>
        <strain evidence="2 3">TBZ242</strain>
    </source>
</reference>